<evidence type="ECO:0000256" key="18">
    <source>
        <dbReference type="ARBA" id="ARBA00023268"/>
    </source>
</evidence>
<keyword evidence="12" id="KW-0133">Cell shape</keyword>
<evidence type="ECO:0000256" key="16">
    <source>
        <dbReference type="ARBA" id="ARBA00023136"/>
    </source>
</evidence>
<accession>A0A6I2U1U4</accession>
<protein>
    <recommendedName>
        <fullName evidence="4">Penicillin-binding protein 1A</fullName>
        <ecNumber evidence="21">2.4.99.28</ecNumber>
        <ecNumber evidence="3">3.4.16.4</ecNumber>
    </recommendedName>
</protein>
<dbReference type="GO" id="GO:0046677">
    <property type="term" value="P:response to antibiotic"/>
    <property type="evidence" value="ECO:0007669"/>
    <property type="project" value="UniProtKB-KW"/>
</dbReference>
<feature type="transmembrane region" description="Helical" evidence="24">
    <location>
        <begin position="53"/>
        <end position="84"/>
    </location>
</feature>
<dbReference type="Pfam" id="PF00905">
    <property type="entry name" value="Transpeptidase"/>
    <property type="match status" value="1"/>
</dbReference>
<evidence type="ECO:0000256" key="4">
    <source>
        <dbReference type="ARBA" id="ARBA00018638"/>
    </source>
</evidence>
<evidence type="ECO:0000256" key="7">
    <source>
        <dbReference type="ARBA" id="ARBA00022670"/>
    </source>
</evidence>
<evidence type="ECO:0000256" key="19">
    <source>
        <dbReference type="ARBA" id="ARBA00023316"/>
    </source>
</evidence>
<dbReference type="GO" id="GO:0030288">
    <property type="term" value="C:outer membrane-bounded periplasmic space"/>
    <property type="evidence" value="ECO:0007669"/>
    <property type="project" value="TreeGrafter"/>
</dbReference>
<dbReference type="InterPro" id="IPR012338">
    <property type="entry name" value="Beta-lactam/transpept-like"/>
</dbReference>
<dbReference type="EC" id="3.4.16.4" evidence="3"/>
<evidence type="ECO:0000256" key="17">
    <source>
        <dbReference type="ARBA" id="ARBA00023251"/>
    </source>
</evidence>
<dbReference type="UniPathway" id="UPA00219"/>
<comment type="catalytic activity">
    <reaction evidence="20">
        <text>Preferential cleavage: (Ac)2-L-Lys-D-Ala-|-D-Ala. Also transpeptidation of peptidyl-alanyl moieties that are N-acyl substituents of D-alanine.</text>
        <dbReference type="EC" id="3.4.16.4"/>
    </reaction>
</comment>
<evidence type="ECO:0000256" key="14">
    <source>
        <dbReference type="ARBA" id="ARBA00022984"/>
    </source>
</evidence>
<evidence type="ECO:0000256" key="11">
    <source>
        <dbReference type="ARBA" id="ARBA00022801"/>
    </source>
</evidence>
<comment type="caution">
    <text evidence="27">The sequence shown here is derived from an EMBL/GenBank/DDBJ whole genome shotgun (WGS) entry which is preliminary data.</text>
</comment>
<evidence type="ECO:0000259" key="25">
    <source>
        <dbReference type="Pfam" id="PF00905"/>
    </source>
</evidence>
<comment type="catalytic activity">
    <reaction evidence="22">
        <text>[GlcNAc-(1-&gt;4)-Mur2Ac(oyl-L-Ala-gamma-D-Glu-L-Lys-D-Ala-D-Ala)](n)-di-trans,octa-cis-undecaprenyl diphosphate + beta-D-GlcNAc-(1-&gt;4)-Mur2Ac(oyl-L-Ala-gamma-D-Glu-L-Lys-D-Ala-D-Ala)-di-trans,octa-cis-undecaprenyl diphosphate = [GlcNAc-(1-&gt;4)-Mur2Ac(oyl-L-Ala-gamma-D-Glu-L-Lys-D-Ala-D-Ala)](n+1)-di-trans,octa-cis-undecaprenyl diphosphate + di-trans,octa-cis-undecaprenyl diphosphate + H(+)</text>
        <dbReference type="Rhea" id="RHEA:23708"/>
        <dbReference type="Rhea" id="RHEA-COMP:9602"/>
        <dbReference type="Rhea" id="RHEA-COMP:9603"/>
        <dbReference type="ChEBI" id="CHEBI:15378"/>
        <dbReference type="ChEBI" id="CHEBI:58405"/>
        <dbReference type="ChEBI" id="CHEBI:60033"/>
        <dbReference type="ChEBI" id="CHEBI:78435"/>
        <dbReference type="EC" id="2.4.99.28"/>
    </reaction>
</comment>
<keyword evidence="6" id="KW-0121">Carboxypeptidase</keyword>
<dbReference type="InterPro" id="IPR023346">
    <property type="entry name" value="Lysozyme-like_dom_sf"/>
</dbReference>
<dbReference type="SUPFAM" id="SSF56601">
    <property type="entry name" value="beta-lactamase/transpeptidase-like"/>
    <property type="match status" value="1"/>
</dbReference>
<reference evidence="27 28" key="1">
    <citation type="submission" date="2019-08" db="EMBL/GenBank/DDBJ databases">
        <title>In-depth cultivation of the pig gut microbiome towards novel bacterial diversity and tailored functional studies.</title>
        <authorList>
            <person name="Wylensek D."/>
            <person name="Hitch T.C.A."/>
            <person name="Clavel T."/>
        </authorList>
    </citation>
    <scope>NUCLEOTIDE SEQUENCE [LARGE SCALE GENOMIC DNA]</scope>
    <source>
        <strain evidence="27 28">WCA3-601-WT-6J</strain>
    </source>
</reference>
<keyword evidence="14" id="KW-0573">Peptidoglycan synthesis</keyword>
<evidence type="ECO:0000256" key="15">
    <source>
        <dbReference type="ARBA" id="ARBA00022989"/>
    </source>
</evidence>
<dbReference type="Proteomes" id="UP000431913">
    <property type="component" value="Unassembled WGS sequence"/>
</dbReference>
<evidence type="ECO:0000313" key="27">
    <source>
        <dbReference type="EMBL" id="MST91687.1"/>
    </source>
</evidence>
<evidence type="ECO:0000256" key="3">
    <source>
        <dbReference type="ARBA" id="ARBA00012448"/>
    </source>
</evidence>
<evidence type="ECO:0000256" key="22">
    <source>
        <dbReference type="ARBA" id="ARBA00049902"/>
    </source>
</evidence>
<evidence type="ECO:0000256" key="10">
    <source>
        <dbReference type="ARBA" id="ARBA00022692"/>
    </source>
</evidence>
<evidence type="ECO:0000259" key="26">
    <source>
        <dbReference type="Pfam" id="PF00912"/>
    </source>
</evidence>
<dbReference type="Pfam" id="PF00912">
    <property type="entry name" value="Transgly"/>
    <property type="match status" value="1"/>
</dbReference>
<evidence type="ECO:0000256" key="6">
    <source>
        <dbReference type="ARBA" id="ARBA00022645"/>
    </source>
</evidence>
<evidence type="ECO:0000256" key="24">
    <source>
        <dbReference type="SAM" id="Phobius"/>
    </source>
</evidence>
<feature type="region of interest" description="Disordered" evidence="23">
    <location>
        <begin position="21"/>
        <end position="47"/>
    </location>
</feature>
<keyword evidence="8" id="KW-0328">Glycosyltransferase</keyword>
<keyword evidence="11" id="KW-0378">Hydrolase</keyword>
<keyword evidence="5" id="KW-1003">Cell membrane</keyword>
<dbReference type="PANTHER" id="PTHR32282:SF11">
    <property type="entry name" value="PENICILLIN-BINDING PROTEIN 1B"/>
    <property type="match status" value="1"/>
</dbReference>
<keyword evidence="13" id="KW-0735">Signal-anchor</keyword>
<dbReference type="InterPro" id="IPR001264">
    <property type="entry name" value="Glyco_trans_51"/>
</dbReference>
<dbReference type="GO" id="GO:0071555">
    <property type="term" value="P:cell wall organization"/>
    <property type="evidence" value="ECO:0007669"/>
    <property type="project" value="UniProtKB-KW"/>
</dbReference>
<evidence type="ECO:0000256" key="2">
    <source>
        <dbReference type="ARBA" id="ARBA00004401"/>
    </source>
</evidence>
<evidence type="ECO:0000313" key="28">
    <source>
        <dbReference type="Proteomes" id="UP000431913"/>
    </source>
</evidence>
<feature type="domain" description="Glycosyl transferase family 51" evidence="26">
    <location>
        <begin position="129"/>
        <end position="305"/>
    </location>
</feature>
<sequence length="790" mass="87172">MRMRRAGSTFGRRLIIENNKNGAQRPAQGAPRGAQGSGGPRRNKKKKMTAGRVLGAIMRFIASCLCVCIILGSVAAVAVSLYVVKETQGDSDLLDLTQLELAYTTIIYSQQINDQGQPEWVEYQRLQSPEENRIWKPLNEISPYIQHAFVAVEDENFYTHPGFSFKRTVLAAINEVFRKLTGSYLTGSQLGASTIEQQLIKNITGEDESSGIEGYARKVKEIFRAIALDNRFSKEEILEAYLNTIGLTGNTAGVEAGANQYFGKSAADVTIAEAASIAAITKNPSRFNPYTNPEEHLKRRDDIILFMQQQGYITQAEAEAAWATPLNLVEKTTDENAAVQTDYSWFTDQVISEVIDDLVAENPLGRENWDRKAASDYLYNGGLRIYATVDTEVQTALENVWLEGKYWEPMPIENYDDPNNPDDTPRTITTQAAGVVINYKGELCGVVGGLGQKTENRGFNRGTEMERQVGSTMKGVAAYPLGIDMDLINYSSVLMDDYFPISDGKGGTRTDWPSNWSGRYSHSMTTVYEALKQSLNTVAVRVGDWVTPRTMFEFARETLGITTLDENSDVDLAPMVLGATTTGLSPYELAGAYMMYGDGGRMTSLHSYTSVRDYQGNEILEKDIVTTQAIGEDTAYIMNRLLHSVLFDAGGTARGIHPDANIMDSIGKTGTTNDNKDVWFVGLTPKYVMATWYGYDENEPMDDYNNYYIYKNKGSQKGHPGASAFAEVMDTVQADDEIVTWDMPETVEKGAFCTISGDIPTDGCPRGTGYYKTGVQRGVCTGIHATDPAA</sequence>
<keyword evidence="7" id="KW-0645">Protease</keyword>
<keyword evidence="16 24" id="KW-0472">Membrane</keyword>
<dbReference type="Gene3D" id="3.40.710.10">
    <property type="entry name" value="DD-peptidase/beta-lactamase superfamily"/>
    <property type="match status" value="1"/>
</dbReference>
<keyword evidence="9" id="KW-0808">Transferase</keyword>
<dbReference type="GO" id="GO:0008658">
    <property type="term" value="F:penicillin binding"/>
    <property type="evidence" value="ECO:0007669"/>
    <property type="project" value="InterPro"/>
</dbReference>
<evidence type="ECO:0000256" key="23">
    <source>
        <dbReference type="SAM" id="MobiDB-lite"/>
    </source>
</evidence>
<evidence type="ECO:0000256" key="12">
    <source>
        <dbReference type="ARBA" id="ARBA00022960"/>
    </source>
</evidence>
<keyword evidence="17" id="KW-0046">Antibiotic resistance</keyword>
<dbReference type="InterPro" id="IPR050396">
    <property type="entry name" value="Glycosyltr_51/Transpeptidase"/>
</dbReference>
<name>A0A6I2U1U4_9FIRM</name>
<dbReference type="GO" id="GO:0009002">
    <property type="term" value="F:serine-type D-Ala-D-Ala carboxypeptidase activity"/>
    <property type="evidence" value="ECO:0007669"/>
    <property type="project" value="UniProtKB-EC"/>
</dbReference>
<dbReference type="GO" id="GO:0005886">
    <property type="term" value="C:plasma membrane"/>
    <property type="evidence" value="ECO:0007669"/>
    <property type="project" value="UniProtKB-SubCell"/>
</dbReference>
<dbReference type="Gene3D" id="1.10.3810.10">
    <property type="entry name" value="Biosynthetic peptidoglycan transglycosylase-like"/>
    <property type="match status" value="1"/>
</dbReference>
<dbReference type="GO" id="GO:0008955">
    <property type="term" value="F:peptidoglycan glycosyltransferase activity"/>
    <property type="evidence" value="ECO:0007669"/>
    <property type="project" value="UniProtKB-EC"/>
</dbReference>
<comment type="subcellular location">
    <subcellularLocation>
        <location evidence="2">Cell membrane</location>
        <topology evidence="2">Single-pass type II membrane protein</topology>
    </subcellularLocation>
</comment>
<keyword evidence="18" id="KW-0511">Multifunctional enzyme</keyword>
<dbReference type="SUPFAM" id="SSF53955">
    <property type="entry name" value="Lysozyme-like"/>
    <property type="match status" value="1"/>
</dbReference>
<gene>
    <name evidence="27" type="ORF">FYJ76_06980</name>
</gene>
<dbReference type="EMBL" id="VUNJ01000006">
    <property type="protein sequence ID" value="MST91687.1"/>
    <property type="molecule type" value="Genomic_DNA"/>
</dbReference>
<dbReference type="PANTHER" id="PTHR32282">
    <property type="entry name" value="BINDING PROTEIN TRANSPEPTIDASE, PUTATIVE-RELATED"/>
    <property type="match status" value="1"/>
</dbReference>
<organism evidence="27 28">
    <name type="scientific">Ruthenibacterium lactatiformans</name>
    <dbReference type="NCBI Taxonomy" id="1550024"/>
    <lineage>
        <taxon>Bacteria</taxon>
        <taxon>Bacillati</taxon>
        <taxon>Bacillota</taxon>
        <taxon>Clostridia</taxon>
        <taxon>Eubacteriales</taxon>
        <taxon>Oscillospiraceae</taxon>
        <taxon>Ruthenibacterium</taxon>
    </lineage>
</organism>
<comment type="function">
    <text evidence="1">Cell wall formation. Synthesis of cross-linked peptidoglycan from the lipid intermediates. The enzyme has a penicillin-insensitive transglycosylase N-terminal domain (formation of linear glycan strands) and a penicillin-sensitive transpeptidase C-terminal domain (cross-linking of the peptide subunits).</text>
</comment>
<evidence type="ECO:0000256" key="8">
    <source>
        <dbReference type="ARBA" id="ARBA00022676"/>
    </source>
</evidence>
<dbReference type="AlphaFoldDB" id="A0A6I2U1U4"/>
<evidence type="ECO:0000256" key="9">
    <source>
        <dbReference type="ARBA" id="ARBA00022679"/>
    </source>
</evidence>
<evidence type="ECO:0000256" key="21">
    <source>
        <dbReference type="ARBA" id="ARBA00044770"/>
    </source>
</evidence>
<proteinExistence type="predicted"/>
<feature type="domain" description="Penicillin-binding protein transpeptidase" evidence="25">
    <location>
        <begin position="460"/>
        <end position="688"/>
    </location>
</feature>
<dbReference type="InterPro" id="IPR036950">
    <property type="entry name" value="PBP_transglycosylase"/>
</dbReference>
<keyword evidence="15 24" id="KW-1133">Transmembrane helix</keyword>
<keyword evidence="19" id="KW-0961">Cell wall biogenesis/degradation</keyword>
<evidence type="ECO:0000256" key="5">
    <source>
        <dbReference type="ARBA" id="ARBA00022475"/>
    </source>
</evidence>
<keyword evidence="10 24" id="KW-0812">Transmembrane</keyword>
<dbReference type="InterPro" id="IPR001460">
    <property type="entry name" value="PCN-bd_Tpept"/>
</dbReference>
<evidence type="ECO:0000256" key="1">
    <source>
        <dbReference type="ARBA" id="ARBA00002624"/>
    </source>
</evidence>
<dbReference type="GO" id="GO:0009252">
    <property type="term" value="P:peptidoglycan biosynthetic process"/>
    <property type="evidence" value="ECO:0007669"/>
    <property type="project" value="UniProtKB-UniPathway"/>
</dbReference>
<dbReference type="EC" id="2.4.99.28" evidence="21"/>
<dbReference type="GO" id="GO:0008360">
    <property type="term" value="P:regulation of cell shape"/>
    <property type="evidence" value="ECO:0007669"/>
    <property type="project" value="UniProtKB-KW"/>
</dbReference>
<evidence type="ECO:0000256" key="13">
    <source>
        <dbReference type="ARBA" id="ARBA00022968"/>
    </source>
</evidence>
<evidence type="ECO:0000256" key="20">
    <source>
        <dbReference type="ARBA" id="ARBA00034000"/>
    </source>
</evidence>
<dbReference type="GO" id="GO:0006508">
    <property type="term" value="P:proteolysis"/>
    <property type="evidence" value="ECO:0007669"/>
    <property type="project" value="UniProtKB-KW"/>
</dbReference>